<dbReference type="Gene3D" id="3.10.120.10">
    <property type="entry name" value="Cytochrome b5-like heme/steroid binding domain"/>
    <property type="match status" value="1"/>
</dbReference>
<dbReference type="GO" id="GO:0046872">
    <property type="term" value="F:metal ion binding"/>
    <property type="evidence" value="ECO:0007669"/>
    <property type="project" value="UniProtKB-UniRule"/>
</dbReference>
<dbReference type="PANTHER" id="PTHR46237:SF1">
    <property type="entry name" value="CYTOCHROME B5 REDUCTASE 4"/>
    <property type="match status" value="1"/>
</dbReference>
<sequence length="135" mass="15186">MPNSLFPMPGSAQRAAVPGRARAKVALEPGHSPLDWANLQREQGPRLRGDQPLPPQYTRVTKEEVKQHRTKDDAWTIINNKVYNITPYINFHPGGADEIMKGAGRDGTTLFMKYHPWVNVDTMLKNCWIGVLAPQ</sequence>
<keyword evidence="1 4" id="KW-0349">Heme</keyword>
<evidence type="ECO:0000256" key="3">
    <source>
        <dbReference type="ARBA" id="ARBA00023004"/>
    </source>
</evidence>
<keyword evidence="2 4" id="KW-0479">Metal-binding</keyword>
<evidence type="ECO:0000313" key="7">
    <source>
        <dbReference type="Proteomes" id="UP000449547"/>
    </source>
</evidence>
<dbReference type="InterPro" id="IPR036400">
    <property type="entry name" value="Cyt_B5-like_heme/steroid_sf"/>
</dbReference>
<organism evidence="6 7">
    <name type="scientific">Diutina rugosa</name>
    <name type="common">Yeast</name>
    <name type="synonym">Candida rugosa</name>
    <dbReference type="NCBI Taxonomy" id="5481"/>
    <lineage>
        <taxon>Eukaryota</taxon>
        <taxon>Fungi</taxon>
        <taxon>Dikarya</taxon>
        <taxon>Ascomycota</taxon>
        <taxon>Saccharomycotina</taxon>
        <taxon>Pichiomycetes</taxon>
        <taxon>Debaryomycetaceae</taxon>
        <taxon>Diutina</taxon>
    </lineage>
</organism>
<evidence type="ECO:0000259" key="5">
    <source>
        <dbReference type="PROSITE" id="PS50255"/>
    </source>
</evidence>
<dbReference type="RefSeq" id="XP_034010039.1">
    <property type="nucleotide sequence ID" value="XM_034158115.1"/>
</dbReference>
<gene>
    <name evidence="6" type="ORF">DIURU_005163</name>
</gene>
<proteinExistence type="inferred from homology"/>
<dbReference type="InterPro" id="IPR001199">
    <property type="entry name" value="Cyt_B5-like_heme/steroid-bd"/>
</dbReference>
<evidence type="ECO:0000256" key="1">
    <source>
        <dbReference type="ARBA" id="ARBA00022617"/>
    </source>
</evidence>
<name>A0A642UEH5_DIURU</name>
<comment type="similarity">
    <text evidence="4">Belongs to the cytochrome b5 family.</text>
</comment>
<dbReference type="GeneID" id="54783814"/>
<dbReference type="Pfam" id="PF00173">
    <property type="entry name" value="Cyt-b5"/>
    <property type="match status" value="1"/>
</dbReference>
<dbReference type="FunFam" id="3.10.120.10:FF:000001">
    <property type="entry name" value="Cytochrome b5 reductase 4"/>
    <property type="match status" value="1"/>
</dbReference>
<keyword evidence="3 4" id="KW-0408">Iron</keyword>
<dbReference type="GO" id="GO:0005737">
    <property type="term" value="C:cytoplasm"/>
    <property type="evidence" value="ECO:0007669"/>
    <property type="project" value="TreeGrafter"/>
</dbReference>
<dbReference type="AlphaFoldDB" id="A0A642UEH5"/>
<protein>
    <recommendedName>
        <fullName evidence="5">Cytochrome b5 heme-binding domain-containing protein</fullName>
    </recommendedName>
</protein>
<dbReference type="SUPFAM" id="SSF55856">
    <property type="entry name" value="Cytochrome b5-like heme/steroid binding domain"/>
    <property type="match status" value="1"/>
</dbReference>
<dbReference type="Proteomes" id="UP000449547">
    <property type="component" value="Unassembled WGS sequence"/>
</dbReference>
<evidence type="ECO:0000256" key="2">
    <source>
        <dbReference type="ARBA" id="ARBA00022723"/>
    </source>
</evidence>
<dbReference type="OMA" id="GHSQLDW"/>
<comment type="caution">
    <text evidence="6">The sequence shown here is derived from an EMBL/GenBank/DDBJ whole genome shotgun (WGS) entry which is preliminary data.</text>
</comment>
<dbReference type="InterPro" id="IPR018506">
    <property type="entry name" value="Cyt_B5_heme-BS"/>
</dbReference>
<dbReference type="PRINTS" id="PR00363">
    <property type="entry name" value="CYTOCHROMEB5"/>
</dbReference>
<dbReference type="PROSITE" id="PS50255">
    <property type="entry name" value="CYTOCHROME_B5_2"/>
    <property type="match status" value="1"/>
</dbReference>
<dbReference type="EMBL" id="SWFT01000155">
    <property type="protein sequence ID" value="KAA8897564.1"/>
    <property type="molecule type" value="Genomic_DNA"/>
</dbReference>
<keyword evidence="7" id="KW-1185">Reference proteome</keyword>
<evidence type="ECO:0000313" key="6">
    <source>
        <dbReference type="EMBL" id="KAA8897564.1"/>
    </source>
</evidence>
<accession>A0A642UEH5</accession>
<dbReference type="GO" id="GO:0020037">
    <property type="term" value="F:heme binding"/>
    <property type="evidence" value="ECO:0007669"/>
    <property type="project" value="UniProtKB-UniRule"/>
</dbReference>
<dbReference type="VEuPathDB" id="FungiDB:DIURU_005163"/>
<feature type="domain" description="Cytochrome b5 heme-binding" evidence="5">
    <location>
        <begin position="57"/>
        <end position="133"/>
    </location>
</feature>
<dbReference type="SMART" id="SM01117">
    <property type="entry name" value="Cyt-b5"/>
    <property type="match status" value="1"/>
</dbReference>
<dbReference type="OrthoDB" id="432299at2759"/>
<evidence type="ECO:0000256" key="4">
    <source>
        <dbReference type="RuleBase" id="RU362121"/>
    </source>
</evidence>
<dbReference type="PROSITE" id="PS00191">
    <property type="entry name" value="CYTOCHROME_B5_1"/>
    <property type="match status" value="1"/>
</dbReference>
<dbReference type="InterPro" id="IPR051872">
    <property type="entry name" value="Cytochrome_b5/Flavoprotein_Rdt"/>
</dbReference>
<dbReference type="GO" id="GO:0004128">
    <property type="term" value="F:cytochrome-b5 reductase activity, acting on NAD(P)H"/>
    <property type="evidence" value="ECO:0007669"/>
    <property type="project" value="TreeGrafter"/>
</dbReference>
<dbReference type="PANTHER" id="PTHR46237">
    <property type="entry name" value="CYTOCHROME B5 REDUCTASE 4 FAMILY MEMBER"/>
    <property type="match status" value="1"/>
</dbReference>
<reference evidence="6 7" key="1">
    <citation type="submission" date="2019-07" db="EMBL/GenBank/DDBJ databases">
        <title>Genome assembly of two rare yeast pathogens: Diutina rugosa and Trichomonascus ciferrii.</title>
        <authorList>
            <person name="Mixao V."/>
            <person name="Saus E."/>
            <person name="Hansen A."/>
            <person name="Lass-Flor C."/>
            <person name="Gabaldon T."/>
        </authorList>
    </citation>
    <scope>NUCLEOTIDE SEQUENCE [LARGE SCALE GENOMIC DNA]</scope>
    <source>
        <strain evidence="6 7">CBS 613</strain>
    </source>
</reference>